<feature type="signal peptide" evidence="2">
    <location>
        <begin position="1"/>
        <end position="25"/>
    </location>
</feature>
<name>A0A1G7V699_9LACT</name>
<dbReference type="PANTHER" id="PTHR30006">
    <property type="entry name" value="THIAMINE-BINDING PERIPLASMIC PROTEIN-RELATED"/>
    <property type="match status" value="1"/>
</dbReference>
<evidence type="ECO:0000313" key="4">
    <source>
        <dbReference type="Proteomes" id="UP000199708"/>
    </source>
</evidence>
<dbReference type="Proteomes" id="UP000199708">
    <property type="component" value="Unassembled WGS sequence"/>
</dbReference>
<dbReference type="STRING" id="120956.SAMN05421791_11425"/>
<keyword evidence="4" id="KW-1185">Reference proteome</keyword>
<evidence type="ECO:0000256" key="2">
    <source>
        <dbReference type="SAM" id="SignalP"/>
    </source>
</evidence>
<evidence type="ECO:0000313" key="3">
    <source>
        <dbReference type="EMBL" id="SDG54480.1"/>
    </source>
</evidence>
<accession>A0A1G7V699</accession>
<feature type="chain" id="PRO_5011660856" evidence="2">
    <location>
        <begin position="26"/>
        <end position="179"/>
    </location>
</feature>
<gene>
    <name evidence="3" type="ORF">SAMN05421791_11425</name>
</gene>
<dbReference type="Gene3D" id="3.40.190.10">
    <property type="entry name" value="Periplasmic binding protein-like II"/>
    <property type="match status" value="1"/>
</dbReference>
<dbReference type="SUPFAM" id="SSF53850">
    <property type="entry name" value="Periplasmic binding protein-like II"/>
    <property type="match status" value="1"/>
</dbReference>
<dbReference type="AlphaFoldDB" id="A0A1G7V699"/>
<sequence length="179" mass="20249">MKNFLKISTVSILLLSSLTNQPILAEESQILKGEIEFYTSQPDADAAKLVESYNSLYPEVKVNIFRSGTEEVMSKIKAEKESGKIVADILLLADAVTFESLKEDGILLEYKSKEAENIQESYVDPDGMYTGTKIMTTGIILTRIWLKKHQSHGRILTRQMSKNNWLCLIHCILVQQHTI</sequence>
<protein>
    <submittedName>
        <fullName evidence="3">Iron(III) transport system substrate-binding protein</fullName>
    </submittedName>
</protein>
<proteinExistence type="predicted"/>
<evidence type="ECO:0000256" key="1">
    <source>
        <dbReference type="ARBA" id="ARBA00022729"/>
    </source>
</evidence>
<organism evidence="3 4">
    <name type="scientific">Facklamia miroungae</name>
    <dbReference type="NCBI Taxonomy" id="120956"/>
    <lineage>
        <taxon>Bacteria</taxon>
        <taxon>Bacillati</taxon>
        <taxon>Bacillota</taxon>
        <taxon>Bacilli</taxon>
        <taxon>Lactobacillales</taxon>
        <taxon>Aerococcaceae</taxon>
        <taxon>Facklamia</taxon>
    </lineage>
</organism>
<dbReference type="RefSeq" id="WP_245694865.1">
    <property type="nucleotide sequence ID" value="NZ_FNCK01000014.1"/>
</dbReference>
<reference evidence="3 4" key="1">
    <citation type="submission" date="2016-10" db="EMBL/GenBank/DDBJ databases">
        <authorList>
            <person name="de Groot N.N."/>
        </authorList>
    </citation>
    <scope>NUCLEOTIDE SEQUENCE [LARGE SCALE GENOMIC DNA]</scope>
    <source>
        <strain evidence="3 4">ATCC BAA-466</strain>
    </source>
</reference>
<keyword evidence="1 2" id="KW-0732">Signal</keyword>
<dbReference type="EMBL" id="FNCK01000014">
    <property type="protein sequence ID" value="SDG54480.1"/>
    <property type="molecule type" value="Genomic_DNA"/>
</dbReference>